<comment type="caution">
    <text evidence="12">The sequence shown here is derived from an EMBL/GenBank/DDBJ whole genome shotgun (WGS) entry which is preliminary data.</text>
</comment>
<evidence type="ECO:0000256" key="11">
    <source>
        <dbReference type="SAM" id="Phobius"/>
    </source>
</evidence>
<feature type="transmembrane region" description="Helical" evidence="11">
    <location>
        <begin position="19"/>
        <end position="37"/>
    </location>
</feature>
<evidence type="ECO:0000313" key="12">
    <source>
        <dbReference type="EMBL" id="KXB30406.1"/>
    </source>
</evidence>
<keyword evidence="9" id="KW-0811">Translocation</keyword>
<evidence type="ECO:0000256" key="10">
    <source>
        <dbReference type="ARBA" id="ARBA00023136"/>
    </source>
</evidence>
<dbReference type="RefSeq" id="WP_066883999.1">
    <property type="nucleotide sequence ID" value="NZ_LODL01000021.1"/>
</dbReference>
<dbReference type="GO" id="GO:0005886">
    <property type="term" value="C:plasma membrane"/>
    <property type="evidence" value="ECO:0007669"/>
    <property type="project" value="UniProtKB-SubCell"/>
</dbReference>
<evidence type="ECO:0000256" key="1">
    <source>
        <dbReference type="ARBA" id="ARBA00004162"/>
    </source>
</evidence>
<reference evidence="12 13" key="1">
    <citation type="submission" date="2015-12" db="EMBL/GenBank/DDBJ databases">
        <title>Nitrous oxide reduction kinetics distinguish bacteria harboring typical versus atypical NosZ.</title>
        <authorList>
            <person name="Yoon S."/>
            <person name="Nissen S."/>
            <person name="Park D."/>
            <person name="Sanford R.A."/>
            <person name="Loeffler F.E."/>
        </authorList>
    </citation>
    <scope>NUCLEOTIDE SEQUENCE [LARGE SCALE GENOMIC DNA]</scope>
    <source>
        <strain evidence="12 13">ATCC BAA-841</strain>
    </source>
</reference>
<keyword evidence="13" id="KW-1185">Reference proteome</keyword>
<keyword evidence="8 11" id="KW-1133">Transmembrane helix</keyword>
<keyword evidence="10 11" id="KW-0472">Membrane</keyword>
<dbReference type="GO" id="GO:0015031">
    <property type="term" value="P:protein transport"/>
    <property type="evidence" value="ECO:0007669"/>
    <property type="project" value="UniProtKB-KW"/>
</dbReference>
<dbReference type="PANTHER" id="PTHR33909:SF1">
    <property type="entry name" value="SEC TRANSLOCON ACCESSORY COMPLEX SUBUNIT YAJC"/>
    <property type="match status" value="1"/>
</dbReference>
<evidence type="ECO:0000256" key="8">
    <source>
        <dbReference type="ARBA" id="ARBA00022989"/>
    </source>
</evidence>
<keyword evidence="6 11" id="KW-0812">Transmembrane</keyword>
<dbReference type="Pfam" id="PF02699">
    <property type="entry name" value="YajC"/>
    <property type="match status" value="1"/>
</dbReference>
<evidence type="ECO:0000256" key="2">
    <source>
        <dbReference type="ARBA" id="ARBA00006742"/>
    </source>
</evidence>
<comment type="subcellular location">
    <subcellularLocation>
        <location evidence="1">Cell membrane</location>
        <topology evidence="1">Single-pass membrane protein</topology>
    </subcellularLocation>
</comment>
<evidence type="ECO:0000256" key="5">
    <source>
        <dbReference type="ARBA" id="ARBA00022475"/>
    </source>
</evidence>
<keyword evidence="7" id="KW-0653">Protein transport</keyword>
<evidence type="ECO:0000256" key="7">
    <source>
        <dbReference type="ARBA" id="ARBA00022927"/>
    </source>
</evidence>
<dbReference type="EMBL" id="LODL01000021">
    <property type="protein sequence ID" value="KXB30406.1"/>
    <property type="molecule type" value="Genomic_DNA"/>
</dbReference>
<evidence type="ECO:0000313" key="13">
    <source>
        <dbReference type="Proteomes" id="UP000070186"/>
    </source>
</evidence>
<organism evidence="12 13">
    <name type="scientific">Dechloromonas denitrificans</name>
    <dbReference type="NCBI Taxonomy" id="281362"/>
    <lineage>
        <taxon>Bacteria</taxon>
        <taxon>Pseudomonadati</taxon>
        <taxon>Pseudomonadota</taxon>
        <taxon>Betaproteobacteria</taxon>
        <taxon>Rhodocyclales</taxon>
        <taxon>Azonexaceae</taxon>
        <taxon>Dechloromonas</taxon>
    </lineage>
</organism>
<name>A0A133XHP9_9RHOO</name>
<keyword evidence="5" id="KW-1003">Cell membrane</keyword>
<dbReference type="SMART" id="SM01323">
    <property type="entry name" value="YajC"/>
    <property type="match status" value="1"/>
</dbReference>
<protein>
    <recommendedName>
        <fullName evidence="3">Sec translocon accessory complex subunit YajC</fullName>
    </recommendedName>
</protein>
<dbReference type="InterPro" id="IPR003849">
    <property type="entry name" value="Preprotein_translocase_YajC"/>
</dbReference>
<evidence type="ECO:0000256" key="4">
    <source>
        <dbReference type="ARBA" id="ARBA00022448"/>
    </source>
</evidence>
<evidence type="ECO:0000256" key="3">
    <source>
        <dbReference type="ARBA" id="ARBA00014962"/>
    </source>
</evidence>
<dbReference type="PANTHER" id="PTHR33909">
    <property type="entry name" value="SEC TRANSLOCON ACCESSORY COMPLEX SUBUNIT YAJC"/>
    <property type="match status" value="1"/>
</dbReference>
<dbReference type="Proteomes" id="UP000070186">
    <property type="component" value="Unassembled WGS sequence"/>
</dbReference>
<accession>A0A133XHP9</accession>
<proteinExistence type="inferred from homology"/>
<evidence type="ECO:0000256" key="6">
    <source>
        <dbReference type="ARBA" id="ARBA00022692"/>
    </source>
</evidence>
<gene>
    <name evidence="12" type="ORF">AT959_13780</name>
</gene>
<keyword evidence="4" id="KW-0813">Transport</keyword>
<dbReference type="AlphaFoldDB" id="A0A133XHP9"/>
<comment type="similarity">
    <text evidence="2">Belongs to the YajC family.</text>
</comment>
<sequence length="107" mass="11234">MISLAHAQTAGAADPTGGLMQLLPMILMFVVLWFLMIRPQMKKAKEHKALVAALAKGDEVVTGGGLVGKIAKVGENYVTLEIAEGTEVVVQKPAIGLVLPKGTLKSL</sequence>
<dbReference type="NCBIfam" id="TIGR00739">
    <property type="entry name" value="yajC"/>
    <property type="match status" value="1"/>
</dbReference>
<dbReference type="STRING" id="281362.AT959_13780"/>
<dbReference type="PRINTS" id="PR01853">
    <property type="entry name" value="YAJCTRNLCASE"/>
</dbReference>
<evidence type="ECO:0000256" key="9">
    <source>
        <dbReference type="ARBA" id="ARBA00023010"/>
    </source>
</evidence>